<evidence type="ECO:0000256" key="2">
    <source>
        <dbReference type="ARBA" id="ARBA00022801"/>
    </source>
</evidence>
<dbReference type="InterPro" id="IPR016191">
    <property type="entry name" value="Ribonuclease/ribotoxin"/>
</dbReference>
<dbReference type="GO" id="GO:0016787">
    <property type="term" value="F:hydrolase activity"/>
    <property type="evidence" value="ECO:0007669"/>
    <property type="project" value="UniProtKB-KW"/>
</dbReference>
<evidence type="ECO:0000256" key="3">
    <source>
        <dbReference type="SAM" id="MobiDB-lite"/>
    </source>
</evidence>
<keyword evidence="2" id="KW-0378">Hydrolase</keyword>
<dbReference type="GO" id="GO:0003723">
    <property type="term" value="F:RNA binding"/>
    <property type="evidence" value="ECO:0007669"/>
    <property type="project" value="InterPro"/>
</dbReference>
<feature type="compositionally biased region" description="Low complexity" evidence="3">
    <location>
        <begin position="50"/>
        <end position="60"/>
    </location>
</feature>
<evidence type="ECO:0000256" key="1">
    <source>
        <dbReference type="ARBA" id="ARBA00022722"/>
    </source>
</evidence>
<dbReference type="GO" id="GO:0046589">
    <property type="term" value="F:ribonuclease T1 activity"/>
    <property type="evidence" value="ECO:0007669"/>
    <property type="project" value="UniProtKB-EC"/>
</dbReference>
<evidence type="ECO:0000313" key="5">
    <source>
        <dbReference type="Proteomes" id="UP001247307"/>
    </source>
</evidence>
<feature type="compositionally biased region" description="Low complexity" evidence="3">
    <location>
        <begin position="68"/>
        <end position="81"/>
    </location>
</feature>
<reference evidence="4" key="1">
    <citation type="submission" date="2023-07" db="EMBL/GenBank/DDBJ databases">
        <title>Sequencing the genomes of 1000 actinobacteria strains.</title>
        <authorList>
            <person name="Klenk H.-P."/>
        </authorList>
    </citation>
    <scope>NUCLEOTIDE SEQUENCE</scope>
    <source>
        <strain evidence="4">DSM 13988</strain>
    </source>
</reference>
<gene>
    <name evidence="4" type="ORF">J2S35_000701</name>
</gene>
<organism evidence="4 5">
    <name type="scientific">Falsarthrobacter nasiphocae</name>
    <dbReference type="NCBI Taxonomy" id="189863"/>
    <lineage>
        <taxon>Bacteria</taxon>
        <taxon>Bacillati</taxon>
        <taxon>Actinomycetota</taxon>
        <taxon>Actinomycetes</taxon>
        <taxon>Micrococcales</taxon>
        <taxon>Micrococcaceae</taxon>
        <taxon>Falsarthrobacter</taxon>
    </lineage>
</organism>
<dbReference type="Proteomes" id="UP001247307">
    <property type="component" value="Unassembled WGS sequence"/>
</dbReference>
<dbReference type="EC" id="4.6.1.24" evidence="4"/>
<keyword evidence="1" id="KW-0540">Nuclease</keyword>
<feature type="region of interest" description="Disordered" evidence="3">
    <location>
        <begin position="1"/>
        <end position="21"/>
    </location>
</feature>
<sequence length="174" mass="17925">MNARMEPSGGVLSVSASGGGRGRPARLRLLGAGLAAAALFLSGCGVGGASSSSPSPSASVRGAEPKRSGAASSGSTTAPAGMDTVKESELPAEGRRVLTAIRKGGPFAYERDGVVFGNYEKLLPGKKRGYYREYTVPTPGSSSRGARRIVVGGGAEKYYTSDHYETFKFIEEGQ</sequence>
<keyword evidence="5" id="KW-1185">Reference proteome</keyword>
<protein>
    <submittedName>
        <fullName evidence="4">Ribonuclease T1</fullName>
        <ecNumber evidence="4">4.6.1.24</ecNumber>
    </submittedName>
</protein>
<evidence type="ECO:0000313" key="4">
    <source>
        <dbReference type="EMBL" id="MDR6891761.1"/>
    </source>
</evidence>
<keyword evidence="4" id="KW-0456">Lyase</keyword>
<dbReference type="SUPFAM" id="SSF53933">
    <property type="entry name" value="Microbial ribonucleases"/>
    <property type="match status" value="1"/>
</dbReference>
<dbReference type="RefSeq" id="WP_309849900.1">
    <property type="nucleotide sequence ID" value="NZ_BAAAIU010000042.1"/>
</dbReference>
<dbReference type="Pfam" id="PF00545">
    <property type="entry name" value="Ribonuclease"/>
    <property type="match status" value="1"/>
</dbReference>
<dbReference type="InterPro" id="IPR000026">
    <property type="entry name" value="N1-like"/>
</dbReference>
<dbReference type="Gene3D" id="3.10.450.30">
    <property type="entry name" value="Microbial ribonucleases"/>
    <property type="match status" value="1"/>
</dbReference>
<feature type="compositionally biased region" description="Low complexity" evidence="3">
    <location>
        <begin position="7"/>
        <end position="16"/>
    </location>
</feature>
<accession>A0AAE3YGW6</accession>
<dbReference type="EMBL" id="JAVDUI010000001">
    <property type="protein sequence ID" value="MDR6891761.1"/>
    <property type="molecule type" value="Genomic_DNA"/>
</dbReference>
<name>A0AAE3YGW6_9MICC</name>
<proteinExistence type="predicted"/>
<comment type="caution">
    <text evidence="4">The sequence shown here is derived from an EMBL/GenBank/DDBJ whole genome shotgun (WGS) entry which is preliminary data.</text>
</comment>
<feature type="region of interest" description="Disordered" evidence="3">
    <location>
        <begin position="50"/>
        <end position="91"/>
    </location>
</feature>
<dbReference type="AlphaFoldDB" id="A0AAE3YGW6"/>